<accession>A0A7C8L5R2</accession>
<dbReference type="InterPro" id="IPR015421">
    <property type="entry name" value="PyrdxlP-dep_Trfase_major"/>
</dbReference>
<dbReference type="InterPro" id="IPR009651">
    <property type="entry name" value="Met_g_lyase_put"/>
</dbReference>
<comment type="caution">
    <text evidence="1">The sequence shown here is derived from an EMBL/GenBank/DDBJ whole genome shotgun (WGS) entry which is preliminary data.</text>
</comment>
<dbReference type="Proteomes" id="UP000480246">
    <property type="component" value="Unassembled WGS sequence"/>
</dbReference>
<reference evidence="1 2" key="1">
    <citation type="submission" date="2019-10" db="EMBL/GenBank/DDBJ databases">
        <title>Gracilibacillus sp. nov. isolated from rice seeds.</title>
        <authorList>
            <person name="He S."/>
        </authorList>
    </citation>
    <scope>NUCLEOTIDE SEQUENCE [LARGE SCALE GENOMIC DNA]</scope>
    <source>
        <strain evidence="1 2">TD8</strain>
    </source>
</reference>
<dbReference type="AlphaFoldDB" id="A0A7C8L5R2"/>
<dbReference type="Gene3D" id="3.40.640.10">
    <property type="entry name" value="Type I PLP-dependent aspartate aminotransferase-like (Major domain)"/>
    <property type="match status" value="1"/>
</dbReference>
<dbReference type="Pfam" id="PF06838">
    <property type="entry name" value="Met_gamma_lyase"/>
    <property type="match status" value="1"/>
</dbReference>
<dbReference type="InterPro" id="IPR015424">
    <property type="entry name" value="PyrdxlP-dep_Trfase"/>
</dbReference>
<protein>
    <recommendedName>
        <fullName evidence="3">Methionine gamma-lyase family protein</fullName>
    </recommendedName>
</protein>
<dbReference type="PANTHER" id="PTHR46658:SF1">
    <property type="entry name" value="CYS OR MET METABOLISM PYRIDOXAL-PHOSPHATE-DEPENDENT ENZYME"/>
    <property type="match status" value="1"/>
</dbReference>
<sequence>MSLISKVQVTEQEISQNFEEIAVVELFNQEKVLAAFRNNQVSDSDFNPTTGYGYDDYGRDKLEAVYASVFKAEDALVRPQIASGTHAITTALFGVLRPGDQLLYITGKPYDTLESVIRSDERDIGSLADFGVEYQSIPLKNDQVDMERVNEQIGNKTKVVAIQRSKGYDNRPSITIDEMKIIITEIRKMKSDVIIFVDNCYGEFVEKAEPIEIGADLIAGSLIKNPGGGIARTGGYVAGKKELVEKAANRLTAPGIGKEIGASLGMLQEMYQGLFLAPHIVSEALRGAIFTSKFLTELGYQTEPHYQAKRTDLIQSVIFPTAEEMIAFCQAIQEQSPVNAHVTPYPAPMPGYTDHVIMAAGTFMQGASLELTADGPVRPPYTAYVQGGLTYAHVKIAVMKACEKLENKVVQKNM</sequence>
<dbReference type="SUPFAM" id="SSF53383">
    <property type="entry name" value="PLP-dependent transferases"/>
    <property type="match status" value="1"/>
</dbReference>
<dbReference type="Gene3D" id="3.90.1150.60">
    <property type="entry name" value="Methioning gamme-lyase, C-terminal domain"/>
    <property type="match status" value="1"/>
</dbReference>
<name>A0A7C8L5R2_9BACI</name>
<dbReference type="OrthoDB" id="9764766at2"/>
<proteinExistence type="predicted"/>
<dbReference type="PANTHER" id="PTHR46658">
    <property type="entry name" value="CYS OR MET METABOLISM PYRIDOXAL-PHOSPHATE-DEPENDENT ENZYME"/>
    <property type="match status" value="1"/>
</dbReference>
<evidence type="ECO:0008006" key="3">
    <source>
        <dbReference type="Google" id="ProtNLM"/>
    </source>
</evidence>
<organism evidence="1 2">
    <name type="scientific">Gracilibacillus oryzae</name>
    <dbReference type="NCBI Taxonomy" id="1672701"/>
    <lineage>
        <taxon>Bacteria</taxon>
        <taxon>Bacillati</taxon>
        <taxon>Bacillota</taxon>
        <taxon>Bacilli</taxon>
        <taxon>Bacillales</taxon>
        <taxon>Bacillaceae</taxon>
        <taxon>Gracilibacillus</taxon>
    </lineage>
</organism>
<dbReference type="RefSeq" id="WP_153401745.1">
    <property type="nucleotide sequence ID" value="NZ_ML762425.1"/>
</dbReference>
<keyword evidence="2" id="KW-1185">Reference proteome</keyword>
<dbReference type="EMBL" id="WEID01000015">
    <property type="protein sequence ID" value="KAB8138816.1"/>
    <property type="molecule type" value="Genomic_DNA"/>
</dbReference>
<evidence type="ECO:0000313" key="1">
    <source>
        <dbReference type="EMBL" id="KAB8138816.1"/>
    </source>
</evidence>
<evidence type="ECO:0000313" key="2">
    <source>
        <dbReference type="Proteomes" id="UP000480246"/>
    </source>
</evidence>
<gene>
    <name evidence="1" type="ORF">F9U64_04135</name>
</gene>